<evidence type="ECO:0000313" key="1">
    <source>
        <dbReference type="EMBL" id="WNY27836.1"/>
    </source>
</evidence>
<reference evidence="1 2" key="1">
    <citation type="submission" date="2023-07" db="EMBL/GenBank/DDBJ databases">
        <title>Closed genome sequence of Methanimicrococcus sp. Es2.</title>
        <authorList>
            <person name="Protasov E."/>
            <person name="Platt K."/>
            <person name="Reeh H."/>
            <person name="Poehlein A."/>
            <person name="Daniel R."/>
            <person name="Brune A."/>
        </authorList>
    </citation>
    <scope>NUCLEOTIDE SEQUENCE [LARGE SCALE GENOMIC DNA]</scope>
    <source>
        <strain evidence="1 2">Es2</strain>
    </source>
</reference>
<dbReference type="AlphaFoldDB" id="A0AA96V8J9"/>
<keyword evidence="2" id="KW-1185">Reference proteome</keyword>
<organism evidence="1 2">
    <name type="scientific">Methanimicrococcus stummii</name>
    <dbReference type="NCBI Taxonomy" id="3028294"/>
    <lineage>
        <taxon>Archaea</taxon>
        <taxon>Methanobacteriati</taxon>
        <taxon>Methanobacteriota</taxon>
        <taxon>Stenosarchaea group</taxon>
        <taxon>Methanomicrobia</taxon>
        <taxon>Methanosarcinales</taxon>
        <taxon>Methanosarcinaceae</taxon>
        <taxon>Methanimicrococcus</taxon>
    </lineage>
</organism>
<accession>A0AA96V8J9</accession>
<proteinExistence type="predicted"/>
<dbReference type="Proteomes" id="UP001302662">
    <property type="component" value="Chromosome"/>
</dbReference>
<gene>
    <name evidence="1" type="ORF">MmiEs2_00090</name>
</gene>
<dbReference type="EMBL" id="CP131062">
    <property type="protein sequence ID" value="WNY27836.1"/>
    <property type="molecule type" value="Genomic_DNA"/>
</dbReference>
<name>A0AA96V8J9_9EURY</name>
<sequence length="146" mass="17363">MLYLPGVTKSTRTRFQAHSRAFKRGEYYILQPDQASKGIRVELWPWKYSESEEYEKNKHLVLEDAEKQLSSMRVFVTEEPDPRFRKRIESAIANNLYNSKESWSELIDRGMNVDDPIWEDYGETPIEIKNNCEHKIYGLPEILKLY</sequence>
<protein>
    <submittedName>
        <fullName evidence="1">Uncharacterized protein</fullName>
    </submittedName>
</protein>
<dbReference type="KEGG" id="mees:MmiEs2_00090"/>
<evidence type="ECO:0000313" key="2">
    <source>
        <dbReference type="Proteomes" id="UP001302662"/>
    </source>
</evidence>